<dbReference type="RefSeq" id="WP_247809098.1">
    <property type="nucleotide sequence ID" value="NZ_CP095855.1"/>
</dbReference>
<keyword evidence="1" id="KW-0805">Transcription regulation</keyword>
<name>A0ABY4HWT8_CHIFI</name>
<protein>
    <submittedName>
        <fullName evidence="5">Helix-turn-helix transcriptional regulator</fullName>
    </submittedName>
</protein>
<evidence type="ECO:0000313" key="6">
    <source>
        <dbReference type="Proteomes" id="UP000830198"/>
    </source>
</evidence>
<dbReference type="InterPro" id="IPR009057">
    <property type="entry name" value="Homeodomain-like_sf"/>
</dbReference>
<dbReference type="Pfam" id="PF12833">
    <property type="entry name" value="HTH_18"/>
    <property type="match status" value="1"/>
</dbReference>
<dbReference type="Gene3D" id="1.10.10.60">
    <property type="entry name" value="Homeodomain-like"/>
    <property type="match status" value="1"/>
</dbReference>
<dbReference type="SUPFAM" id="SSF46689">
    <property type="entry name" value="Homeodomain-like"/>
    <property type="match status" value="1"/>
</dbReference>
<evidence type="ECO:0000259" key="4">
    <source>
        <dbReference type="PROSITE" id="PS01124"/>
    </source>
</evidence>
<evidence type="ECO:0000313" key="5">
    <source>
        <dbReference type="EMBL" id="UPK66901.1"/>
    </source>
</evidence>
<dbReference type="PANTHER" id="PTHR43280:SF32">
    <property type="entry name" value="TRANSCRIPTIONAL REGULATORY PROTEIN"/>
    <property type="match status" value="1"/>
</dbReference>
<keyword evidence="2" id="KW-0238">DNA-binding</keyword>
<keyword evidence="6" id="KW-1185">Reference proteome</keyword>
<gene>
    <name evidence="5" type="ORF">MYF79_18340</name>
</gene>
<feature type="domain" description="HTH araC/xylS-type" evidence="4">
    <location>
        <begin position="213"/>
        <end position="294"/>
    </location>
</feature>
<reference evidence="5 6" key="1">
    <citation type="submission" date="2022-04" db="EMBL/GenBank/DDBJ databases">
        <title>The arsenic-methylating capacity of Chitinophaga filiformis YT5 during chitin decomposition.</title>
        <authorList>
            <person name="Chen G."/>
            <person name="Liang Y."/>
        </authorList>
    </citation>
    <scope>NUCLEOTIDE SEQUENCE [LARGE SCALE GENOMIC DNA]</scope>
    <source>
        <strain evidence="5 6">YT5</strain>
    </source>
</reference>
<dbReference type="InterPro" id="IPR020449">
    <property type="entry name" value="Tscrpt_reg_AraC-type_HTH"/>
</dbReference>
<dbReference type="PANTHER" id="PTHR43280">
    <property type="entry name" value="ARAC-FAMILY TRANSCRIPTIONAL REGULATOR"/>
    <property type="match status" value="1"/>
</dbReference>
<organism evidence="5 6">
    <name type="scientific">Chitinophaga filiformis</name>
    <name type="common">Myxococcus filiformis</name>
    <name type="synonym">Flexibacter filiformis</name>
    <dbReference type="NCBI Taxonomy" id="104663"/>
    <lineage>
        <taxon>Bacteria</taxon>
        <taxon>Pseudomonadati</taxon>
        <taxon>Bacteroidota</taxon>
        <taxon>Chitinophagia</taxon>
        <taxon>Chitinophagales</taxon>
        <taxon>Chitinophagaceae</taxon>
        <taxon>Chitinophaga</taxon>
    </lineage>
</organism>
<keyword evidence="3" id="KW-0804">Transcription</keyword>
<proteinExistence type="predicted"/>
<dbReference type="PRINTS" id="PR00032">
    <property type="entry name" value="HTHARAC"/>
</dbReference>
<sequence>MAEVVQLWDAHSVDPANKGYTGPYFNVYKVEERMQPGVSAYSRRDYYKIMLFRGAAILHFGDQSITIGNDTLLVLNSRVPYTFDLLREDVSGYSCVFKDEFFREGLRLKLDEIPLFMPDARPAFPLEGEALKEVIDLYEKMLRELNSDYVYKYELIRSYISELVYYAMKLAPSRSLLKESNATARVTTAFLDLLERQFPIEAFAGPILLRTPKDFAEKLSIHVNYLNRAIKTETGKTTTDHIFDRLMAEAKAMLKHTNLNIAEISYALGFEDQAHFNNFFKKRVKLSPSAFRQV</sequence>
<dbReference type="SMART" id="SM00342">
    <property type="entry name" value="HTH_ARAC"/>
    <property type="match status" value="1"/>
</dbReference>
<evidence type="ECO:0000256" key="1">
    <source>
        <dbReference type="ARBA" id="ARBA00023015"/>
    </source>
</evidence>
<accession>A0ABY4HWT8</accession>
<evidence type="ECO:0000256" key="3">
    <source>
        <dbReference type="ARBA" id="ARBA00023163"/>
    </source>
</evidence>
<evidence type="ECO:0000256" key="2">
    <source>
        <dbReference type="ARBA" id="ARBA00023125"/>
    </source>
</evidence>
<dbReference type="EMBL" id="CP095855">
    <property type="protein sequence ID" value="UPK66901.1"/>
    <property type="molecule type" value="Genomic_DNA"/>
</dbReference>
<dbReference type="InterPro" id="IPR018060">
    <property type="entry name" value="HTH_AraC"/>
</dbReference>
<dbReference type="Proteomes" id="UP000830198">
    <property type="component" value="Chromosome"/>
</dbReference>
<dbReference type="PROSITE" id="PS01124">
    <property type="entry name" value="HTH_ARAC_FAMILY_2"/>
    <property type="match status" value="1"/>
</dbReference>